<evidence type="ECO:0000259" key="2">
    <source>
        <dbReference type="Pfam" id="PF02775"/>
    </source>
</evidence>
<dbReference type="Pfam" id="PF02775">
    <property type="entry name" value="TPP_enzyme_C"/>
    <property type="match status" value="1"/>
</dbReference>
<dbReference type="InterPro" id="IPR011766">
    <property type="entry name" value="TPP_enzyme_TPP-bd"/>
</dbReference>
<keyword evidence="1" id="KW-0560">Oxidoreductase</keyword>
<feature type="domain" description="Thiamine pyrophosphate enzyme TPP-binding" evidence="2">
    <location>
        <begin position="2"/>
        <end position="86"/>
    </location>
</feature>
<reference evidence="3 4" key="1">
    <citation type="submission" date="2016-05" db="EMBL/GenBank/DDBJ databases">
        <title>Single-cell genome of chain-forming Candidatus Thiomargarita nelsonii and comparison to other large sulfur-oxidizing bacteria.</title>
        <authorList>
            <person name="Winkel M."/>
            <person name="Salman V."/>
            <person name="Woyke T."/>
            <person name="Schulz-Vogt H."/>
            <person name="Richter M."/>
            <person name="Flood B."/>
            <person name="Bailey J."/>
            <person name="Amann R."/>
            <person name="Mussmann M."/>
        </authorList>
    </citation>
    <scope>NUCLEOTIDE SEQUENCE [LARGE SCALE GENOMIC DNA]</scope>
    <source>
        <strain evidence="3 4">THI036</strain>
    </source>
</reference>
<organism evidence="3 4">
    <name type="scientific">Candidatus Thiomargarita nelsonii</name>
    <dbReference type="NCBI Taxonomy" id="1003181"/>
    <lineage>
        <taxon>Bacteria</taxon>
        <taxon>Pseudomonadati</taxon>
        <taxon>Pseudomonadota</taxon>
        <taxon>Gammaproteobacteria</taxon>
        <taxon>Thiotrichales</taxon>
        <taxon>Thiotrichaceae</taxon>
        <taxon>Thiomargarita</taxon>
    </lineage>
</organism>
<evidence type="ECO:0000313" key="3">
    <source>
        <dbReference type="EMBL" id="OAD22090.1"/>
    </source>
</evidence>
<dbReference type="GO" id="GO:0030976">
    <property type="term" value="F:thiamine pyrophosphate binding"/>
    <property type="evidence" value="ECO:0007669"/>
    <property type="project" value="InterPro"/>
</dbReference>
<dbReference type="SUPFAM" id="SSF52518">
    <property type="entry name" value="Thiamin diphosphate-binding fold (THDP-binding)"/>
    <property type="match status" value="1"/>
</dbReference>
<sequence>MDMTVLVFDNSVYGLTKKQTSPTTPIGFQSNTHPQGAPLAPLNPLTVTLGISNVSFVAQTIDWNPVHLYETIKAAHNHKGFSLVNILQRCPVYSDHVFKHLQEDPSQLLLLTHEKGIPLEKSLLRLFPNQQEHDPLNMSEAYDIADQNVPVGLLYHNPEVPCYEDISSQGKDMGIDDKLVALNAAYDQFAI</sequence>
<dbReference type="EMBL" id="LUTY01001179">
    <property type="protein sequence ID" value="OAD22090.1"/>
    <property type="molecule type" value="Genomic_DNA"/>
</dbReference>
<dbReference type="AlphaFoldDB" id="A0A176S250"/>
<name>A0A176S250_9GAMM</name>
<dbReference type="InterPro" id="IPR051457">
    <property type="entry name" value="2-oxoacid:Fd_oxidoreductase"/>
</dbReference>
<evidence type="ECO:0000256" key="1">
    <source>
        <dbReference type="ARBA" id="ARBA00023002"/>
    </source>
</evidence>
<protein>
    <submittedName>
        <fullName evidence="3">2-oxoglutarate ferredoxin oxidoreductase subunit beta</fullName>
    </submittedName>
</protein>
<dbReference type="PATRIC" id="fig|1003181.4.peg.2936"/>
<evidence type="ECO:0000313" key="4">
    <source>
        <dbReference type="Proteomes" id="UP000076962"/>
    </source>
</evidence>
<dbReference type="PANTHER" id="PTHR48084">
    <property type="entry name" value="2-OXOGLUTARATE OXIDOREDUCTASE SUBUNIT KORB-RELATED"/>
    <property type="match status" value="1"/>
</dbReference>
<proteinExistence type="predicted"/>
<dbReference type="Proteomes" id="UP000076962">
    <property type="component" value="Unassembled WGS sequence"/>
</dbReference>
<dbReference type="GO" id="GO:0045333">
    <property type="term" value="P:cellular respiration"/>
    <property type="evidence" value="ECO:0007669"/>
    <property type="project" value="UniProtKB-ARBA"/>
</dbReference>
<dbReference type="PANTHER" id="PTHR48084:SF4">
    <property type="entry name" value="2-OXOGLUTARATE OXIDOREDUCTASE SUBUNIT KORB"/>
    <property type="match status" value="1"/>
</dbReference>
<dbReference type="GO" id="GO:0044281">
    <property type="term" value="P:small molecule metabolic process"/>
    <property type="evidence" value="ECO:0007669"/>
    <property type="project" value="UniProtKB-ARBA"/>
</dbReference>
<gene>
    <name evidence="3" type="ORF">THIOM_002126</name>
</gene>
<dbReference type="Gene3D" id="3.40.50.970">
    <property type="match status" value="1"/>
</dbReference>
<comment type="caution">
    <text evidence="3">The sequence shown here is derived from an EMBL/GenBank/DDBJ whole genome shotgun (WGS) entry which is preliminary data.</text>
</comment>
<dbReference type="InterPro" id="IPR029061">
    <property type="entry name" value="THDP-binding"/>
</dbReference>
<keyword evidence="4" id="KW-1185">Reference proteome</keyword>
<accession>A0A176S250</accession>
<dbReference type="GO" id="GO:0016625">
    <property type="term" value="F:oxidoreductase activity, acting on the aldehyde or oxo group of donors, iron-sulfur protein as acceptor"/>
    <property type="evidence" value="ECO:0007669"/>
    <property type="project" value="UniProtKB-ARBA"/>
</dbReference>